<feature type="domain" description="GYF" evidence="4">
    <location>
        <begin position="80"/>
        <end position="128"/>
    </location>
</feature>
<feature type="transmembrane region" description="Helical" evidence="2">
    <location>
        <begin position="288"/>
        <end position="306"/>
    </location>
</feature>
<feature type="compositionally biased region" description="Pro residues" evidence="1">
    <location>
        <begin position="140"/>
        <end position="154"/>
    </location>
</feature>
<dbReference type="Pfam" id="PF13717">
    <property type="entry name" value="Zn_ribbon_4"/>
    <property type="match status" value="1"/>
</dbReference>
<evidence type="ECO:0000313" key="5">
    <source>
        <dbReference type="EMBL" id="PZR14433.1"/>
    </source>
</evidence>
<evidence type="ECO:0000313" key="6">
    <source>
        <dbReference type="Proteomes" id="UP000249061"/>
    </source>
</evidence>
<evidence type="ECO:0008006" key="7">
    <source>
        <dbReference type="Google" id="ProtNLM"/>
    </source>
</evidence>
<feature type="region of interest" description="Disordered" evidence="1">
    <location>
        <begin position="213"/>
        <end position="246"/>
    </location>
</feature>
<dbReference type="InterPro" id="IPR049806">
    <property type="entry name" value="MasK-like_C"/>
</dbReference>
<feature type="domain" description="Zinc finger/thioredoxin putative" evidence="3">
    <location>
        <begin position="1"/>
        <end position="36"/>
    </location>
</feature>
<evidence type="ECO:0000256" key="2">
    <source>
        <dbReference type="SAM" id="Phobius"/>
    </source>
</evidence>
<keyword evidence="2" id="KW-0472">Membrane</keyword>
<evidence type="ECO:0000259" key="3">
    <source>
        <dbReference type="Pfam" id="PF13717"/>
    </source>
</evidence>
<dbReference type="AlphaFoldDB" id="A0A2W5TM85"/>
<dbReference type="Proteomes" id="UP000249061">
    <property type="component" value="Unassembled WGS sequence"/>
</dbReference>
<protein>
    <recommendedName>
        <fullName evidence="7">DUF4339 domain-containing protein</fullName>
    </recommendedName>
</protein>
<dbReference type="NCBIfam" id="NF033768">
    <property type="entry name" value="myxo_SS_tail"/>
    <property type="match status" value="1"/>
</dbReference>
<proteinExistence type="predicted"/>
<feature type="region of interest" description="Disordered" evidence="1">
    <location>
        <begin position="140"/>
        <end position="160"/>
    </location>
</feature>
<comment type="caution">
    <text evidence="5">The sequence shown here is derived from an EMBL/GenBank/DDBJ whole genome shotgun (WGS) entry which is preliminary data.</text>
</comment>
<organism evidence="5 6">
    <name type="scientific">Archangium gephyra</name>
    <dbReference type="NCBI Taxonomy" id="48"/>
    <lineage>
        <taxon>Bacteria</taxon>
        <taxon>Pseudomonadati</taxon>
        <taxon>Myxococcota</taxon>
        <taxon>Myxococcia</taxon>
        <taxon>Myxococcales</taxon>
        <taxon>Cystobacterineae</taxon>
        <taxon>Archangiaceae</taxon>
        <taxon>Archangium</taxon>
    </lineage>
</organism>
<keyword evidence="2" id="KW-1133">Transmembrane helix</keyword>
<evidence type="ECO:0000256" key="1">
    <source>
        <dbReference type="SAM" id="MobiDB-lite"/>
    </source>
</evidence>
<dbReference type="InterPro" id="IPR025640">
    <property type="entry name" value="GYF_2"/>
</dbReference>
<dbReference type="EMBL" id="QFQP01000007">
    <property type="protein sequence ID" value="PZR14433.1"/>
    <property type="molecule type" value="Genomic_DNA"/>
</dbReference>
<sequence>MNVTCDKCGKRYVISDDKVAGKSSVKIRCKQCQNLISVAVTASATPAPVATGGGVVPSQRSPWEEESTRAMPPLDTTAQWFAMLGGKQQGPFDLNELQRRVMGGEVTLRTYLWKAGMGDWKRAADVPEVSPVFAGVSVPAPPVSSSPSQPPGPVPTAAAARPASRAVAAVQRDVATANEVPAQSVSKPTAQNGAGAVVHKNEPLNDLFGDVGGLNDEPAKDPLAGMKGPGADTASTVSSLQPAEQQQQLDPFAALSQDDGKNAPPPGEATRFFIAQAGVNKRNPPWKIALFVLAFVVAPIALVYVLNTFEIVTLPTVTRTDENGQEVQESFFSAGGAAGLKDLLTGDAKKKKAEADRLKAEQDARARAIAAKNTNANPRNVEPEVVVPKPQDPSLAAFYGEDDRKTAVPKIRKMGDDGASTAVNTSGLSPESVSKVVADKSKAFQTCIDNALRRNPNLAVGNVTVVLNVGPSGAVKSAGVEPKKHEGTDWGQCMMSTGKRIVFPGSDGETQVELPFKVGVAVSP</sequence>
<evidence type="ECO:0000259" key="4">
    <source>
        <dbReference type="Pfam" id="PF14237"/>
    </source>
</evidence>
<dbReference type="NCBIfam" id="TIGR02098">
    <property type="entry name" value="MJ0042_CXXC"/>
    <property type="match status" value="1"/>
</dbReference>
<gene>
    <name evidence="5" type="ORF">DI536_10265</name>
</gene>
<name>A0A2W5TM85_9BACT</name>
<keyword evidence="2" id="KW-0812">Transmembrane</keyword>
<feature type="compositionally biased region" description="Polar residues" evidence="1">
    <location>
        <begin position="233"/>
        <end position="246"/>
    </location>
</feature>
<accession>A0A2W5TM85</accession>
<dbReference type="InterPro" id="IPR011723">
    <property type="entry name" value="Znf/thioredoxin_put"/>
</dbReference>
<dbReference type="Pfam" id="PF14237">
    <property type="entry name" value="GYF_2"/>
    <property type="match status" value="1"/>
</dbReference>
<reference evidence="5 6" key="1">
    <citation type="submission" date="2017-08" db="EMBL/GenBank/DDBJ databases">
        <title>Infants hospitalized years apart are colonized by the same room-sourced microbial strains.</title>
        <authorList>
            <person name="Brooks B."/>
            <person name="Olm M.R."/>
            <person name="Firek B.A."/>
            <person name="Baker R."/>
            <person name="Thomas B.C."/>
            <person name="Morowitz M.J."/>
            <person name="Banfield J.F."/>
        </authorList>
    </citation>
    <scope>NUCLEOTIDE SEQUENCE [LARGE SCALE GENOMIC DNA]</scope>
    <source>
        <strain evidence="5">S2_003_000_R2_14</strain>
    </source>
</reference>